<dbReference type="AlphaFoldDB" id="A0A0U4APM9"/>
<accession>A0A0U4APM9</accession>
<dbReference type="Proteomes" id="UP000059542">
    <property type="component" value="Chromosome"/>
</dbReference>
<dbReference type="OrthoDB" id="894156at2"/>
<dbReference type="EMBL" id="CP013909">
    <property type="protein sequence ID" value="ALW85504.1"/>
    <property type="molecule type" value="Genomic_DNA"/>
</dbReference>
<gene>
    <name evidence="1" type="ORF">AUC43_10620</name>
</gene>
<evidence type="ECO:0000313" key="1">
    <source>
        <dbReference type="EMBL" id="ALW85504.1"/>
    </source>
</evidence>
<evidence type="ECO:0000313" key="2">
    <source>
        <dbReference type="Proteomes" id="UP000059542"/>
    </source>
</evidence>
<keyword evidence="2" id="KW-1185">Reference proteome</keyword>
<reference evidence="1 2" key="1">
    <citation type="submission" date="2015-12" db="EMBL/GenBank/DDBJ databases">
        <authorList>
            <person name="Shamseldin A."/>
            <person name="Moawad H."/>
            <person name="Abd El-Rahim W.M."/>
            <person name="Sadowsky M.J."/>
        </authorList>
    </citation>
    <scope>NUCLEOTIDE SEQUENCE [LARGE SCALE GENOMIC DNA]</scope>
    <source>
        <strain evidence="1 2">DG5B</strain>
    </source>
</reference>
<sequence>MLTVEKLMVLINCNWDDDLFARAASAREKALLADLNWGKYVSLLQDLVLVSRNLVSKEYAQKIHQLLLAACADEETAQTFIGYASTL</sequence>
<organism evidence="1 2">
    <name type="scientific">Hymenobacter sedentarius</name>
    <dbReference type="NCBI Taxonomy" id="1411621"/>
    <lineage>
        <taxon>Bacteria</taxon>
        <taxon>Pseudomonadati</taxon>
        <taxon>Bacteroidota</taxon>
        <taxon>Cytophagia</taxon>
        <taxon>Cytophagales</taxon>
        <taxon>Hymenobacteraceae</taxon>
        <taxon>Hymenobacter</taxon>
    </lineage>
</organism>
<dbReference type="STRING" id="1411621.AUC43_10620"/>
<dbReference type="KEGG" id="hyg:AUC43_10620"/>
<dbReference type="RefSeq" id="WP_068192913.1">
    <property type="nucleotide sequence ID" value="NZ_CP013909.1"/>
</dbReference>
<name>A0A0U4APM9_9BACT</name>
<protein>
    <submittedName>
        <fullName evidence="1">Uncharacterized protein</fullName>
    </submittedName>
</protein>
<proteinExistence type="predicted"/>